<dbReference type="Proteomes" id="UP000000328">
    <property type="component" value="Chromosome"/>
</dbReference>
<keyword evidence="1" id="KW-0472">Membrane</keyword>
<reference evidence="2 3" key="1">
    <citation type="journal article" date="2010" name="Cell Res.">
        <title>Complete genome sequence of the rifamycin SV-producing Amycolatopsis mediterranei U32 revealed its genetic characteristics in phylogeny and metabolism.</title>
        <authorList>
            <person name="Zhao W."/>
            <person name="Zhong Y."/>
            <person name="Yuan H."/>
            <person name="Wang J."/>
            <person name="Zheng H."/>
            <person name="Wang Y."/>
            <person name="Cen X."/>
            <person name="Xu F."/>
            <person name="Bai J."/>
            <person name="Han X."/>
            <person name="Lu G."/>
            <person name="Zhu Y."/>
            <person name="Shao Z."/>
            <person name="Yan H."/>
            <person name="Li C."/>
            <person name="Peng N."/>
            <person name="Zhang Z."/>
            <person name="Zhang Y."/>
            <person name="Lin W."/>
            <person name="Fan Y."/>
            <person name="Qin Z."/>
            <person name="Hu Y."/>
            <person name="Zhu B."/>
            <person name="Wang S."/>
            <person name="Ding X."/>
            <person name="Zhao G.P."/>
        </authorList>
    </citation>
    <scope>NUCLEOTIDE SEQUENCE [LARGE SCALE GENOMIC DNA]</scope>
    <source>
        <strain evidence="3">U-32</strain>
    </source>
</reference>
<dbReference type="RefSeq" id="WP_013227303.1">
    <property type="nucleotide sequence ID" value="NC_014318.1"/>
</dbReference>
<dbReference type="PATRIC" id="fig|749927.5.peg.5687"/>
<feature type="transmembrane region" description="Helical" evidence="1">
    <location>
        <begin position="7"/>
        <end position="26"/>
    </location>
</feature>
<name>A0A0H3DB03_AMYMU</name>
<dbReference type="GeneID" id="92873191"/>
<keyword evidence="1" id="KW-0812">Transmembrane</keyword>
<gene>
    <name evidence="2" type="ordered locus">AMED_5484</name>
</gene>
<dbReference type="KEGG" id="amd:AMED_5484"/>
<dbReference type="EMBL" id="CP002000">
    <property type="protein sequence ID" value="ADJ47243.1"/>
    <property type="molecule type" value="Genomic_DNA"/>
</dbReference>
<keyword evidence="1" id="KW-1133">Transmembrane helix</keyword>
<dbReference type="OrthoDB" id="3637950at2"/>
<feature type="transmembrane region" description="Helical" evidence="1">
    <location>
        <begin position="71"/>
        <end position="102"/>
    </location>
</feature>
<feature type="transmembrane region" description="Helical" evidence="1">
    <location>
        <begin position="38"/>
        <end position="59"/>
    </location>
</feature>
<dbReference type="eggNOG" id="ENOG502ZJ1Q">
    <property type="taxonomic scope" value="Bacteria"/>
</dbReference>
<proteinExistence type="predicted"/>
<protein>
    <submittedName>
        <fullName evidence="2">Uncharacterized protein</fullName>
    </submittedName>
</protein>
<evidence type="ECO:0000313" key="3">
    <source>
        <dbReference type="Proteomes" id="UP000000328"/>
    </source>
</evidence>
<sequence length="115" mass="12065">MQREWRDAVATVPVLFTIALYIEYLADGSTLWVHGPRAMAATALVLGLAACVLGSWVWTGAARWLSAPLGAAALLAAVFTLVTGSGVTLAVLIALVTALWVVSTVRHVRTPAGRP</sequence>
<evidence type="ECO:0000313" key="2">
    <source>
        <dbReference type="EMBL" id="ADJ47243.1"/>
    </source>
</evidence>
<organism evidence="2 3">
    <name type="scientific">Amycolatopsis mediterranei (strain U-32)</name>
    <dbReference type="NCBI Taxonomy" id="749927"/>
    <lineage>
        <taxon>Bacteria</taxon>
        <taxon>Bacillati</taxon>
        <taxon>Actinomycetota</taxon>
        <taxon>Actinomycetes</taxon>
        <taxon>Pseudonocardiales</taxon>
        <taxon>Pseudonocardiaceae</taxon>
        <taxon>Amycolatopsis</taxon>
    </lineage>
</organism>
<dbReference type="AlphaFoldDB" id="A0A0H3DB03"/>
<accession>A0A0H3DB03</accession>
<evidence type="ECO:0000256" key="1">
    <source>
        <dbReference type="SAM" id="Phobius"/>
    </source>
</evidence>
<dbReference type="HOGENOM" id="CLU_2103868_0_0_11"/>